<dbReference type="AlphaFoldDB" id="A0A3S0LHT5"/>
<proteinExistence type="predicted"/>
<evidence type="ECO:0008006" key="3">
    <source>
        <dbReference type="Google" id="ProtNLM"/>
    </source>
</evidence>
<protein>
    <recommendedName>
        <fullName evidence="3">DUF4352 domain-containing protein</fullName>
    </recommendedName>
</protein>
<dbReference type="EMBL" id="RXNT01000002">
    <property type="protein sequence ID" value="RTR35824.1"/>
    <property type="molecule type" value="Genomic_DNA"/>
</dbReference>
<dbReference type="PROSITE" id="PS51257">
    <property type="entry name" value="PROKAR_LIPOPROTEIN"/>
    <property type="match status" value="1"/>
</dbReference>
<sequence>MKREFNLVFLSALLLVGCSDDNNLAEARVVEAESTFSTEYSPNPQVPDDRSLMEIGQTVSDKKGEATLEAISEIGDTFEFGPIRLTIKEMKQIHLRPDYSLIDYFHVLTHEEEFDFVKVFVQVENTSTEPVHFAPVAKMKTNLGEEFDWHEDIYLEELNGELLGKEVKQGNIGFIVHTPGTLEWILLNTSDIFNKSEMKIFNSQEIKLTF</sequence>
<accession>A0A3S0LHT5</accession>
<organism evidence="1 2">
    <name type="scientific">Bacillus yapensis</name>
    <dbReference type="NCBI Taxonomy" id="2492960"/>
    <lineage>
        <taxon>Bacteria</taxon>
        <taxon>Bacillati</taxon>
        <taxon>Bacillota</taxon>
        <taxon>Bacilli</taxon>
        <taxon>Bacillales</taxon>
        <taxon>Bacillaceae</taxon>
        <taxon>Bacillus</taxon>
    </lineage>
</organism>
<dbReference type="OrthoDB" id="2352213at2"/>
<dbReference type="RefSeq" id="WP_126406617.1">
    <property type="nucleotide sequence ID" value="NZ_RXNT01000002.1"/>
</dbReference>
<gene>
    <name evidence="1" type="ORF">EKG37_04105</name>
</gene>
<comment type="caution">
    <text evidence="1">The sequence shown here is derived from an EMBL/GenBank/DDBJ whole genome shotgun (WGS) entry which is preliminary data.</text>
</comment>
<keyword evidence="2" id="KW-1185">Reference proteome</keyword>
<reference evidence="1 2" key="1">
    <citation type="submission" date="2018-12" db="EMBL/GenBank/DDBJ databases">
        <title>Bacillus yapensis draft genome sequence.</title>
        <authorList>
            <person name="Yu L."/>
            <person name="Xu X."/>
            <person name="Tang X."/>
        </authorList>
    </citation>
    <scope>NUCLEOTIDE SEQUENCE [LARGE SCALE GENOMIC DNA]</scope>
    <source>
        <strain evidence="1 2">XXST-01</strain>
    </source>
</reference>
<evidence type="ECO:0000313" key="2">
    <source>
        <dbReference type="Proteomes" id="UP000271374"/>
    </source>
</evidence>
<evidence type="ECO:0000313" key="1">
    <source>
        <dbReference type="EMBL" id="RTR35824.1"/>
    </source>
</evidence>
<dbReference type="Proteomes" id="UP000271374">
    <property type="component" value="Unassembled WGS sequence"/>
</dbReference>
<name>A0A3S0LHT5_9BACI</name>